<accession>A0A8R1EEZ0</accession>
<reference evidence="2" key="2">
    <citation type="submission" date="2022-06" db="UniProtKB">
        <authorList>
            <consortium name="EnsemblMetazoa"/>
        </authorList>
    </citation>
    <scope>IDENTIFICATION</scope>
    <source>
        <strain evidence="2">DF5081</strain>
    </source>
</reference>
<sequence>MPFPGRVTDVFGRPVHGGKLTGDGSVELEQRITSDHKETN</sequence>
<evidence type="ECO:0000256" key="1">
    <source>
        <dbReference type="SAM" id="MobiDB-lite"/>
    </source>
</evidence>
<organism evidence="2 3">
    <name type="scientific">Caenorhabditis japonica</name>
    <dbReference type="NCBI Taxonomy" id="281687"/>
    <lineage>
        <taxon>Eukaryota</taxon>
        <taxon>Metazoa</taxon>
        <taxon>Ecdysozoa</taxon>
        <taxon>Nematoda</taxon>
        <taxon>Chromadorea</taxon>
        <taxon>Rhabditida</taxon>
        <taxon>Rhabditina</taxon>
        <taxon>Rhabditomorpha</taxon>
        <taxon>Rhabditoidea</taxon>
        <taxon>Rhabditidae</taxon>
        <taxon>Peloderinae</taxon>
        <taxon>Caenorhabditis</taxon>
    </lineage>
</organism>
<reference evidence="3" key="1">
    <citation type="submission" date="2010-08" db="EMBL/GenBank/DDBJ databases">
        <authorList>
            <consortium name="Caenorhabditis japonica Sequencing Consortium"/>
            <person name="Wilson R.K."/>
        </authorList>
    </citation>
    <scope>NUCLEOTIDE SEQUENCE [LARGE SCALE GENOMIC DNA]</scope>
    <source>
        <strain evidence="3">DF5081</strain>
    </source>
</reference>
<protein>
    <submittedName>
        <fullName evidence="2">Uncharacterized protein</fullName>
    </submittedName>
</protein>
<dbReference type="EnsemblMetazoa" id="CJA33594.1">
    <property type="protein sequence ID" value="CJA33594.1"/>
    <property type="gene ID" value="WBGene00209441"/>
</dbReference>
<keyword evidence="3" id="KW-1185">Reference proteome</keyword>
<evidence type="ECO:0000313" key="2">
    <source>
        <dbReference type="EnsemblMetazoa" id="CJA33594.1"/>
    </source>
</evidence>
<feature type="region of interest" description="Disordered" evidence="1">
    <location>
        <begin position="1"/>
        <end position="40"/>
    </location>
</feature>
<dbReference type="Proteomes" id="UP000005237">
    <property type="component" value="Unassembled WGS sequence"/>
</dbReference>
<proteinExistence type="predicted"/>
<feature type="compositionally biased region" description="Basic and acidic residues" evidence="1">
    <location>
        <begin position="28"/>
        <end position="40"/>
    </location>
</feature>
<name>A0A8R1EEZ0_CAEJA</name>
<dbReference type="AlphaFoldDB" id="A0A8R1EEZ0"/>
<evidence type="ECO:0000313" key="3">
    <source>
        <dbReference type="Proteomes" id="UP000005237"/>
    </source>
</evidence>